<accession>B4DAQ0</accession>
<dbReference type="InParanoid" id="B4DAQ0"/>
<dbReference type="InterPro" id="IPR002645">
    <property type="entry name" value="STAS_dom"/>
</dbReference>
<dbReference type="Pfam" id="PF13466">
    <property type="entry name" value="STAS_2"/>
    <property type="match status" value="1"/>
</dbReference>
<name>B4DAQ0_9BACT</name>
<gene>
    <name evidence="2" type="ORF">CfE428DRAFT_5991</name>
</gene>
<comment type="caution">
    <text evidence="2">The sequence shown here is derived from an EMBL/GenBank/DDBJ whole genome shotgun (WGS) entry which is preliminary data.</text>
</comment>
<sequence>MLRISAISESETATTLRLEGHLAGPWIVEFRDACERSLATGRRVTIDLAGVSLIERSGFDLLVSLSRRAVALVHCSPFQEEQLHRAFETSSETTAPHEPA</sequence>
<proteinExistence type="predicted"/>
<evidence type="ECO:0000313" key="2">
    <source>
        <dbReference type="EMBL" id="EDY16460.1"/>
    </source>
</evidence>
<evidence type="ECO:0000259" key="1">
    <source>
        <dbReference type="PROSITE" id="PS50801"/>
    </source>
</evidence>
<keyword evidence="3" id="KW-1185">Reference proteome</keyword>
<dbReference type="Gene3D" id="3.30.750.24">
    <property type="entry name" value="STAS domain"/>
    <property type="match status" value="1"/>
</dbReference>
<evidence type="ECO:0000313" key="3">
    <source>
        <dbReference type="Proteomes" id="UP000005824"/>
    </source>
</evidence>
<dbReference type="STRING" id="497964.CfE428DRAFT_5991"/>
<organism evidence="2 3">
    <name type="scientific">Chthoniobacter flavus Ellin428</name>
    <dbReference type="NCBI Taxonomy" id="497964"/>
    <lineage>
        <taxon>Bacteria</taxon>
        <taxon>Pseudomonadati</taxon>
        <taxon>Verrucomicrobiota</taxon>
        <taxon>Spartobacteria</taxon>
        <taxon>Chthoniobacterales</taxon>
        <taxon>Chthoniobacteraceae</taxon>
        <taxon>Chthoniobacter</taxon>
    </lineage>
</organism>
<dbReference type="PROSITE" id="PS50801">
    <property type="entry name" value="STAS"/>
    <property type="match status" value="1"/>
</dbReference>
<dbReference type="SUPFAM" id="SSF52091">
    <property type="entry name" value="SpoIIaa-like"/>
    <property type="match status" value="1"/>
</dbReference>
<feature type="domain" description="STAS" evidence="1">
    <location>
        <begin position="3"/>
        <end position="69"/>
    </location>
</feature>
<protein>
    <recommendedName>
        <fullName evidence="1">STAS domain-containing protein</fullName>
    </recommendedName>
</protein>
<dbReference type="eggNOG" id="ENOG502ZX8K">
    <property type="taxonomic scope" value="Bacteria"/>
</dbReference>
<dbReference type="InterPro" id="IPR036513">
    <property type="entry name" value="STAS_dom_sf"/>
</dbReference>
<dbReference type="Proteomes" id="UP000005824">
    <property type="component" value="Unassembled WGS sequence"/>
</dbReference>
<reference evidence="2 3" key="1">
    <citation type="journal article" date="2011" name="J. Bacteriol.">
        <title>Genome sequence of Chthoniobacter flavus Ellin428, an aerobic heterotrophic soil bacterium.</title>
        <authorList>
            <person name="Kant R."/>
            <person name="van Passel M.W."/>
            <person name="Palva A."/>
            <person name="Lucas S."/>
            <person name="Lapidus A."/>
            <person name="Glavina Del Rio T."/>
            <person name="Dalin E."/>
            <person name="Tice H."/>
            <person name="Bruce D."/>
            <person name="Goodwin L."/>
            <person name="Pitluck S."/>
            <person name="Larimer F.W."/>
            <person name="Land M.L."/>
            <person name="Hauser L."/>
            <person name="Sangwan P."/>
            <person name="de Vos W.M."/>
            <person name="Janssen P.H."/>
            <person name="Smidt H."/>
        </authorList>
    </citation>
    <scope>NUCLEOTIDE SEQUENCE [LARGE SCALE GENOMIC DNA]</scope>
    <source>
        <strain evidence="2 3">Ellin428</strain>
    </source>
</reference>
<dbReference type="EMBL" id="ABVL01000032">
    <property type="protein sequence ID" value="EDY16460.1"/>
    <property type="molecule type" value="Genomic_DNA"/>
</dbReference>
<dbReference type="InterPro" id="IPR058548">
    <property type="entry name" value="MlaB-like_STAS"/>
</dbReference>
<dbReference type="AlphaFoldDB" id="B4DAQ0"/>